<feature type="domain" description="NIF system FeS cluster assembly NifU C-terminal" evidence="2">
    <location>
        <begin position="17"/>
        <end position="84"/>
    </location>
</feature>
<proteinExistence type="predicted"/>
<evidence type="ECO:0000259" key="2">
    <source>
        <dbReference type="Pfam" id="PF01106"/>
    </source>
</evidence>
<dbReference type="GO" id="GO:0016226">
    <property type="term" value="P:iron-sulfur cluster assembly"/>
    <property type="evidence" value="ECO:0007669"/>
    <property type="project" value="InterPro"/>
</dbReference>
<dbReference type="Gene3D" id="3.30.300.130">
    <property type="entry name" value="Fe-S cluster assembly (FSCA)"/>
    <property type="match status" value="1"/>
</dbReference>
<dbReference type="Pfam" id="PF01106">
    <property type="entry name" value="NifU"/>
    <property type="match status" value="1"/>
</dbReference>
<name>A0A7M1XHR8_9SPIR</name>
<dbReference type="PANTHER" id="PTHR11178">
    <property type="entry name" value="IRON-SULFUR CLUSTER SCAFFOLD PROTEIN NFU-RELATED"/>
    <property type="match status" value="1"/>
</dbReference>
<gene>
    <name evidence="3" type="ORF">DYE49_00130</name>
</gene>
<keyword evidence="1" id="KW-0175">Coiled coil</keyword>
<dbReference type="InterPro" id="IPR001075">
    <property type="entry name" value="NIF_FeS_clus_asmbl_NifU_C"/>
</dbReference>
<dbReference type="KEGG" id="trc:DYE49_00130"/>
<dbReference type="GO" id="GO:0051536">
    <property type="term" value="F:iron-sulfur cluster binding"/>
    <property type="evidence" value="ECO:0007669"/>
    <property type="project" value="InterPro"/>
</dbReference>
<dbReference type="EMBL" id="CP031517">
    <property type="protein sequence ID" value="QOS38946.1"/>
    <property type="molecule type" value="Genomic_DNA"/>
</dbReference>
<protein>
    <submittedName>
        <fullName evidence="3">NifU family protein</fullName>
    </submittedName>
</protein>
<accession>A0A7M1XHR8</accession>
<dbReference type="AlphaFoldDB" id="A0A7M1XHR8"/>
<evidence type="ECO:0000256" key="1">
    <source>
        <dbReference type="SAM" id="Coils"/>
    </source>
</evidence>
<feature type="coiled-coil region" evidence="1">
    <location>
        <begin position="83"/>
        <end position="120"/>
    </location>
</feature>
<organism evidence="3 4">
    <name type="scientific">Treponema rectale</name>
    <dbReference type="NCBI Taxonomy" id="744512"/>
    <lineage>
        <taxon>Bacteria</taxon>
        <taxon>Pseudomonadati</taxon>
        <taxon>Spirochaetota</taxon>
        <taxon>Spirochaetia</taxon>
        <taxon>Spirochaetales</taxon>
        <taxon>Treponemataceae</taxon>
        <taxon>Treponema</taxon>
    </lineage>
</organism>
<dbReference type="SUPFAM" id="SSF117916">
    <property type="entry name" value="Fe-S cluster assembly (FSCA) domain-like"/>
    <property type="match status" value="1"/>
</dbReference>
<dbReference type="GO" id="GO:0005506">
    <property type="term" value="F:iron ion binding"/>
    <property type="evidence" value="ECO:0007669"/>
    <property type="project" value="InterPro"/>
</dbReference>
<evidence type="ECO:0000313" key="4">
    <source>
        <dbReference type="Proteomes" id="UP000593591"/>
    </source>
</evidence>
<dbReference type="Proteomes" id="UP000593591">
    <property type="component" value="Chromosome"/>
</dbReference>
<dbReference type="InterPro" id="IPR034904">
    <property type="entry name" value="FSCA_dom_sf"/>
</dbReference>
<sequence length="120" mass="13863">MTIIEEQNQAPAIEEKIDEVLERLRPFLAREGGNIQLDHFDPETGYCYVKMTGACNGCYMAESDVSDSVEVLLMDEIPEIKKVQLVQQEQVSFQDLLERLQAEEKANQELEEYNRTHKNN</sequence>
<evidence type="ECO:0000313" key="3">
    <source>
        <dbReference type="EMBL" id="QOS38946.1"/>
    </source>
</evidence>
<reference evidence="3 4" key="1">
    <citation type="submission" date="2018-08" db="EMBL/GenBank/DDBJ databases">
        <title>The first complete genome of Treponema rectale (CHPAT), a commensal spirochete of the bovine rectum.</title>
        <authorList>
            <person name="Staton G.J."/>
            <person name="Clegg S.R."/>
            <person name="Carter S.D."/>
            <person name="Radford A.D."/>
            <person name="Darby A."/>
            <person name="Hall N."/>
            <person name="Birtles R.J."/>
            <person name="Evans N.J."/>
        </authorList>
    </citation>
    <scope>NUCLEOTIDE SEQUENCE [LARGE SCALE GENOMIC DNA]</scope>
    <source>
        <strain evidence="3 4">CHPA</strain>
    </source>
</reference>